<organism evidence="3 4">
    <name type="scientific">Tanacetum coccineum</name>
    <dbReference type="NCBI Taxonomy" id="301880"/>
    <lineage>
        <taxon>Eukaryota</taxon>
        <taxon>Viridiplantae</taxon>
        <taxon>Streptophyta</taxon>
        <taxon>Embryophyta</taxon>
        <taxon>Tracheophyta</taxon>
        <taxon>Spermatophyta</taxon>
        <taxon>Magnoliopsida</taxon>
        <taxon>eudicotyledons</taxon>
        <taxon>Gunneridae</taxon>
        <taxon>Pentapetalae</taxon>
        <taxon>asterids</taxon>
        <taxon>campanulids</taxon>
        <taxon>Asterales</taxon>
        <taxon>Asteraceae</taxon>
        <taxon>Asteroideae</taxon>
        <taxon>Anthemideae</taxon>
        <taxon>Anthemidinae</taxon>
        <taxon>Tanacetum</taxon>
    </lineage>
</organism>
<evidence type="ECO:0000256" key="2">
    <source>
        <dbReference type="SAM" id="MobiDB-lite"/>
    </source>
</evidence>
<keyword evidence="1" id="KW-0175">Coiled coil</keyword>
<proteinExistence type="predicted"/>
<keyword evidence="4" id="KW-1185">Reference proteome</keyword>
<dbReference type="EMBL" id="BQNB010017665">
    <property type="protein sequence ID" value="GJT65849.1"/>
    <property type="molecule type" value="Genomic_DNA"/>
</dbReference>
<sequence>MELENSVAKLLLENERLCNKINHVKQVFKELFDSIKKTRIRTKEQSDSLIDKLNLKSAENEDSKAQIQDKLDLEPLTPRLLQNREAHIEHLKYTQKQADILRRIVEKAKAKQPLDKELDFACTDNRSPMLEKDMYDSWKSIMELYMMNRQHRQMILESVENGPLIWPTIEENGMTRPRKYSELTPADAIQADCDVKAYHSLRITTRGLCTCYQSSNRQGTLGNNSTSHARNFIDETGKIVFSLLLNDMKFYNVKMEQFQVNTKFLNTLPPEWSKFMTDVKLVRDLHTTNIDQLHAYLGQHEFHANESPQYGSPYQAQQSSNNQSSTPLSIIYPSNDYQSSVHHNVYSLPSSIPQLEYAPTVNQQQQQPEFPQLDSGLTILVFKQGDDPNDAINHMMSFLSAVGRQNSFATGTTKTYTPGASGSNSGKQRTVISQANGQILHEEELAFLADPGIAEGQATQTIITHNAAYQADDLDAYDSDCDELNTAKVALMVNLSHYGLDALAKIHNPDNVDNNMLNQGVQVMPSSKQSNVVNHSETEITCDSNTIPYSQYVTESQQEAVQNSNSSVQQDALILSMIEQLKTQVTNCTKINLDNKSVNDTLTAELKRYKEQSVEIDCLKQTLSEHLKEKESLMQTVTLLKNNFKKEESRNIDREIALEKKTKQLDNIVYKRDQSAQTLEPKLYDDNVIKNTSAIVIPDSEETLMLAEKSRSKMLLKQQDLMVLEKKVNTIPVDYANSMNSSDPSPSCRPTKVEVPKELPKVNMVNKSLKKLKHHLAGFDVVVKERTTATAITEGSWGFKHIKACFRDEIIPFVKVLKDLFNTFNQYLIDELSKVQNVFHQMEPAVEQHRLE</sequence>
<dbReference type="Proteomes" id="UP001151760">
    <property type="component" value="Unassembled WGS sequence"/>
</dbReference>
<gene>
    <name evidence="3" type="ORF">Tco_1017329</name>
</gene>
<evidence type="ECO:0000256" key="1">
    <source>
        <dbReference type="SAM" id="Coils"/>
    </source>
</evidence>
<feature type="compositionally biased region" description="Low complexity" evidence="2">
    <location>
        <begin position="315"/>
        <end position="325"/>
    </location>
</feature>
<reference evidence="3" key="2">
    <citation type="submission" date="2022-01" db="EMBL/GenBank/DDBJ databases">
        <authorList>
            <person name="Yamashiro T."/>
            <person name="Shiraishi A."/>
            <person name="Satake H."/>
            <person name="Nakayama K."/>
        </authorList>
    </citation>
    <scope>NUCLEOTIDE SEQUENCE</scope>
</reference>
<reference evidence="3" key="1">
    <citation type="journal article" date="2022" name="Int. J. Mol. Sci.">
        <title>Draft Genome of Tanacetum Coccineum: Genomic Comparison of Closely Related Tanacetum-Family Plants.</title>
        <authorList>
            <person name="Yamashiro T."/>
            <person name="Shiraishi A."/>
            <person name="Nakayama K."/>
            <person name="Satake H."/>
        </authorList>
    </citation>
    <scope>NUCLEOTIDE SEQUENCE</scope>
</reference>
<protein>
    <recommendedName>
        <fullName evidence="5">Integrase, catalytic region, zinc finger, CCHC-type, peptidase aspartic, catalytic</fullName>
    </recommendedName>
</protein>
<name>A0ABQ5FRL9_9ASTR</name>
<evidence type="ECO:0000313" key="4">
    <source>
        <dbReference type="Proteomes" id="UP001151760"/>
    </source>
</evidence>
<feature type="coiled-coil region" evidence="1">
    <location>
        <begin position="609"/>
        <end position="643"/>
    </location>
</feature>
<accession>A0ABQ5FRL9</accession>
<evidence type="ECO:0000313" key="3">
    <source>
        <dbReference type="EMBL" id="GJT65849.1"/>
    </source>
</evidence>
<feature type="region of interest" description="Disordered" evidence="2">
    <location>
        <begin position="307"/>
        <end position="329"/>
    </location>
</feature>
<evidence type="ECO:0008006" key="5">
    <source>
        <dbReference type="Google" id="ProtNLM"/>
    </source>
</evidence>
<comment type="caution">
    <text evidence="3">The sequence shown here is derived from an EMBL/GenBank/DDBJ whole genome shotgun (WGS) entry which is preliminary data.</text>
</comment>